<sequence length="92" mass="10426">MPVFDSGSFQLPLQVVNQTDRIQGMARYMNSEGASSEIMNVLLFLAVMVSVVLILRMVHRHHQKKQARIRAARKQKTEPVANAPKPASRRRS</sequence>
<evidence type="ECO:0000313" key="4">
    <source>
        <dbReference type="Proteomes" id="UP000005953"/>
    </source>
</evidence>
<keyword evidence="4" id="KW-1185">Reference proteome</keyword>
<feature type="transmembrane region" description="Helical" evidence="2">
    <location>
        <begin position="38"/>
        <end position="58"/>
    </location>
</feature>
<keyword evidence="2" id="KW-0472">Membrane</keyword>
<keyword evidence="2" id="KW-0812">Transmembrane</keyword>
<dbReference type="AlphaFoldDB" id="A4BBX9"/>
<reference evidence="3 4" key="1">
    <citation type="submission" date="2006-02" db="EMBL/GenBank/DDBJ databases">
        <authorList>
            <person name="Pinhassi J."/>
            <person name="Pedros-Alio C."/>
            <person name="Ferriera S."/>
            <person name="Johnson J."/>
            <person name="Kravitz S."/>
            <person name="Halpern A."/>
            <person name="Remington K."/>
            <person name="Beeson K."/>
            <person name="Tran B."/>
            <person name="Rogers Y.-H."/>
            <person name="Friedman R."/>
            <person name="Venter J.C."/>
        </authorList>
    </citation>
    <scope>NUCLEOTIDE SEQUENCE [LARGE SCALE GENOMIC DNA]</scope>
    <source>
        <strain evidence="3 4">MED297</strain>
    </source>
</reference>
<evidence type="ECO:0000256" key="1">
    <source>
        <dbReference type="SAM" id="MobiDB-lite"/>
    </source>
</evidence>
<name>A4BBX9_9GAMM</name>
<proteinExistence type="predicted"/>
<evidence type="ECO:0000313" key="3">
    <source>
        <dbReference type="EMBL" id="EAR10464.1"/>
    </source>
</evidence>
<evidence type="ECO:0000256" key="2">
    <source>
        <dbReference type="SAM" id="Phobius"/>
    </source>
</evidence>
<protein>
    <submittedName>
        <fullName evidence="3">Uncharacterized protein</fullName>
    </submittedName>
</protein>
<dbReference type="HOGENOM" id="CLU_2411098_0_0_6"/>
<gene>
    <name evidence="3" type="ORF">MED297_01545</name>
</gene>
<organism evidence="3 4">
    <name type="scientific">Reinekea blandensis MED297</name>
    <dbReference type="NCBI Taxonomy" id="314283"/>
    <lineage>
        <taxon>Bacteria</taxon>
        <taxon>Pseudomonadati</taxon>
        <taxon>Pseudomonadota</taxon>
        <taxon>Gammaproteobacteria</taxon>
        <taxon>Oceanospirillales</taxon>
        <taxon>Saccharospirillaceae</taxon>
        <taxon>Reinekea</taxon>
    </lineage>
</organism>
<keyword evidence="2" id="KW-1133">Transmembrane helix</keyword>
<accession>A4BBX9</accession>
<dbReference type="Proteomes" id="UP000005953">
    <property type="component" value="Unassembled WGS sequence"/>
</dbReference>
<dbReference type="EMBL" id="AAOE01000004">
    <property type="protein sequence ID" value="EAR10464.1"/>
    <property type="molecule type" value="Genomic_DNA"/>
</dbReference>
<feature type="region of interest" description="Disordered" evidence="1">
    <location>
        <begin position="65"/>
        <end position="92"/>
    </location>
</feature>
<feature type="compositionally biased region" description="Basic residues" evidence="1">
    <location>
        <begin position="65"/>
        <end position="74"/>
    </location>
</feature>
<comment type="caution">
    <text evidence="3">The sequence shown here is derived from an EMBL/GenBank/DDBJ whole genome shotgun (WGS) entry which is preliminary data.</text>
</comment>